<dbReference type="InterPro" id="IPR036397">
    <property type="entry name" value="RNaseH_sf"/>
</dbReference>
<evidence type="ECO:0000313" key="3">
    <source>
        <dbReference type="Proteomes" id="UP001630127"/>
    </source>
</evidence>
<dbReference type="SUPFAM" id="SSF53098">
    <property type="entry name" value="Ribonuclease H-like"/>
    <property type="match status" value="1"/>
</dbReference>
<evidence type="ECO:0000259" key="1">
    <source>
        <dbReference type="Pfam" id="PF13456"/>
    </source>
</evidence>
<dbReference type="Gene3D" id="3.30.420.10">
    <property type="entry name" value="Ribonuclease H-like superfamily/Ribonuclease H"/>
    <property type="match status" value="1"/>
</dbReference>
<dbReference type="CDD" id="cd06222">
    <property type="entry name" value="RNase_H_like"/>
    <property type="match status" value="1"/>
</dbReference>
<dbReference type="Pfam" id="PF13456">
    <property type="entry name" value="RVT_3"/>
    <property type="match status" value="1"/>
</dbReference>
<reference evidence="2 3" key="1">
    <citation type="submission" date="2024-11" db="EMBL/GenBank/DDBJ databases">
        <title>A near-complete genome assembly of Cinchona calisaya.</title>
        <authorList>
            <person name="Lian D.C."/>
            <person name="Zhao X.W."/>
            <person name="Wei L."/>
        </authorList>
    </citation>
    <scope>NUCLEOTIDE SEQUENCE [LARGE SCALE GENOMIC DNA]</scope>
    <source>
        <tissue evidence="2">Nenye</tissue>
    </source>
</reference>
<feature type="domain" description="RNase H type-1" evidence="1">
    <location>
        <begin position="21"/>
        <end position="110"/>
    </location>
</feature>
<organism evidence="2 3">
    <name type="scientific">Cinchona calisaya</name>
    <dbReference type="NCBI Taxonomy" id="153742"/>
    <lineage>
        <taxon>Eukaryota</taxon>
        <taxon>Viridiplantae</taxon>
        <taxon>Streptophyta</taxon>
        <taxon>Embryophyta</taxon>
        <taxon>Tracheophyta</taxon>
        <taxon>Spermatophyta</taxon>
        <taxon>Magnoliopsida</taxon>
        <taxon>eudicotyledons</taxon>
        <taxon>Gunneridae</taxon>
        <taxon>Pentapetalae</taxon>
        <taxon>asterids</taxon>
        <taxon>lamiids</taxon>
        <taxon>Gentianales</taxon>
        <taxon>Rubiaceae</taxon>
        <taxon>Cinchonoideae</taxon>
        <taxon>Cinchoneae</taxon>
        <taxon>Cinchona</taxon>
    </lineage>
</organism>
<accession>A0ABD2Y2Z4</accession>
<proteinExistence type="predicted"/>
<name>A0ABD2Y2Z4_9GENT</name>
<dbReference type="PANTHER" id="PTHR47074">
    <property type="entry name" value="BNAC02G40300D PROTEIN"/>
    <property type="match status" value="1"/>
</dbReference>
<evidence type="ECO:0000313" key="2">
    <source>
        <dbReference type="EMBL" id="KAL3500170.1"/>
    </source>
</evidence>
<dbReference type="Proteomes" id="UP001630127">
    <property type="component" value="Unassembled WGS sequence"/>
</dbReference>
<dbReference type="AlphaFoldDB" id="A0ABD2Y2Z4"/>
<gene>
    <name evidence="2" type="ORF">ACH5RR_039263</name>
</gene>
<keyword evidence="3" id="KW-1185">Reference proteome</keyword>
<dbReference type="InterPro" id="IPR002156">
    <property type="entry name" value="RNaseH_domain"/>
</dbReference>
<dbReference type="EMBL" id="JBJUIK010000016">
    <property type="protein sequence ID" value="KAL3500170.1"/>
    <property type="molecule type" value="Genomic_DNA"/>
</dbReference>
<dbReference type="PANTHER" id="PTHR47074:SF21">
    <property type="entry name" value="RNASE H TYPE-1 DOMAIN-CONTAINING PROTEIN"/>
    <property type="match status" value="1"/>
</dbReference>
<sequence length="132" mass="15052">MGNCCKESPRKILMQTWACQGKRKSEARIEETLAIWYALQKTLEKGWRHIEVQSNCKGIVDKVNSGYYEDLKITNVLEDIQTLSVMFQCCSFSFVRRGGNAASHHLAKFAISCLNDVTRENNFPLWLESSTG</sequence>
<dbReference type="InterPro" id="IPR052929">
    <property type="entry name" value="RNase_H-like_EbsB-rel"/>
</dbReference>
<dbReference type="InterPro" id="IPR044730">
    <property type="entry name" value="RNase_H-like_dom_plant"/>
</dbReference>
<dbReference type="InterPro" id="IPR012337">
    <property type="entry name" value="RNaseH-like_sf"/>
</dbReference>
<comment type="caution">
    <text evidence="2">The sequence shown here is derived from an EMBL/GenBank/DDBJ whole genome shotgun (WGS) entry which is preliminary data.</text>
</comment>
<protein>
    <recommendedName>
        <fullName evidence="1">RNase H type-1 domain-containing protein</fullName>
    </recommendedName>
</protein>